<evidence type="ECO:0000256" key="4">
    <source>
        <dbReference type="PROSITE-ProRule" id="PRU00335"/>
    </source>
</evidence>
<dbReference type="PROSITE" id="PS50977">
    <property type="entry name" value="HTH_TETR_2"/>
    <property type="match status" value="1"/>
</dbReference>
<dbReference type="AlphaFoldDB" id="A0A9N8S0U0"/>
<dbReference type="PANTHER" id="PTHR30055">
    <property type="entry name" value="HTH-TYPE TRANSCRIPTIONAL REGULATOR RUTR"/>
    <property type="match status" value="1"/>
</dbReference>
<dbReference type="GO" id="GO:0003700">
    <property type="term" value="F:DNA-binding transcription factor activity"/>
    <property type="evidence" value="ECO:0007669"/>
    <property type="project" value="TreeGrafter"/>
</dbReference>
<proteinExistence type="predicted"/>
<accession>A0A9N8S0U0</accession>
<dbReference type="Pfam" id="PF00440">
    <property type="entry name" value="TetR_N"/>
    <property type="match status" value="1"/>
</dbReference>
<dbReference type="GO" id="GO:0000976">
    <property type="term" value="F:transcription cis-regulatory region binding"/>
    <property type="evidence" value="ECO:0007669"/>
    <property type="project" value="TreeGrafter"/>
</dbReference>
<dbReference type="EMBL" id="CAJQZC010000010">
    <property type="protein sequence ID" value="CAG4917744.1"/>
    <property type="molecule type" value="Genomic_DNA"/>
</dbReference>
<evidence type="ECO:0000256" key="1">
    <source>
        <dbReference type="ARBA" id="ARBA00023015"/>
    </source>
</evidence>
<keyword evidence="2 4" id="KW-0238">DNA-binding</keyword>
<organism evidence="7 8">
    <name type="scientific">Paraburkholderia saeva</name>
    <dbReference type="NCBI Taxonomy" id="2777537"/>
    <lineage>
        <taxon>Bacteria</taxon>
        <taxon>Pseudomonadati</taxon>
        <taxon>Pseudomonadota</taxon>
        <taxon>Betaproteobacteria</taxon>
        <taxon>Burkholderiales</taxon>
        <taxon>Burkholderiaceae</taxon>
        <taxon>Paraburkholderia</taxon>
    </lineage>
</organism>
<evidence type="ECO:0000259" key="6">
    <source>
        <dbReference type="PROSITE" id="PS50977"/>
    </source>
</evidence>
<dbReference type="Proteomes" id="UP000789704">
    <property type="component" value="Unassembled WGS sequence"/>
</dbReference>
<evidence type="ECO:0000256" key="5">
    <source>
        <dbReference type="SAM" id="MobiDB-lite"/>
    </source>
</evidence>
<feature type="domain" description="HTH tetR-type" evidence="6">
    <location>
        <begin position="41"/>
        <end position="101"/>
    </location>
</feature>
<evidence type="ECO:0000256" key="3">
    <source>
        <dbReference type="ARBA" id="ARBA00023163"/>
    </source>
</evidence>
<dbReference type="Gene3D" id="1.10.357.10">
    <property type="entry name" value="Tetracycline Repressor, domain 2"/>
    <property type="match status" value="1"/>
</dbReference>
<dbReference type="PRINTS" id="PR00455">
    <property type="entry name" value="HTHTETR"/>
</dbReference>
<sequence length="270" mass="29550">MSGTRHCVFIRQHQRGAKIRDQSNPPDTPPVRRQPKQARSTFALDAILEAVARTLESHGKAGLTTQRVADTAGFSIGAVYQYFPNKEGLIEALAQRELARLTRMMAATLEKPAHYGTGINARRMIRVIGEFIGERPRLYGVLRAEWADAPPQSELGIGMREYFAMISSSLRKENPYLGERIATDEARFVLFRAISGVILATALERPDLLRSVAFEDQMVRLILGFLNFDMTPFLLNAAPGNAIAGAVTDAPCTAHDSGQAPATDPAATSN</sequence>
<name>A0A9N8S0U0_9BURK</name>
<dbReference type="InterPro" id="IPR001647">
    <property type="entry name" value="HTH_TetR"/>
</dbReference>
<feature type="DNA-binding region" description="H-T-H motif" evidence="4">
    <location>
        <begin position="64"/>
        <end position="83"/>
    </location>
</feature>
<evidence type="ECO:0000256" key="2">
    <source>
        <dbReference type="ARBA" id="ARBA00023125"/>
    </source>
</evidence>
<keyword evidence="8" id="KW-1185">Reference proteome</keyword>
<dbReference type="PANTHER" id="PTHR30055:SF234">
    <property type="entry name" value="HTH-TYPE TRANSCRIPTIONAL REGULATOR BETI"/>
    <property type="match status" value="1"/>
</dbReference>
<gene>
    <name evidence="7" type="ORF">LMG31841_04713</name>
</gene>
<dbReference type="RefSeq" id="WP_228882199.1">
    <property type="nucleotide sequence ID" value="NZ_CAJQYZ010000004.1"/>
</dbReference>
<dbReference type="InterPro" id="IPR009057">
    <property type="entry name" value="Homeodomain-like_sf"/>
</dbReference>
<dbReference type="InterPro" id="IPR050109">
    <property type="entry name" value="HTH-type_TetR-like_transc_reg"/>
</dbReference>
<protein>
    <recommendedName>
        <fullName evidence="6">HTH tetR-type domain-containing protein</fullName>
    </recommendedName>
</protein>
<evidence type="ECO:0000313" key="7">
    <source>
        <dbReference type="EMBL" id="CAG4917744.1"/>
    </source>
</evidence>
<reference evidence="7" key="1">
    <citation type="submission" date="2021-04" db="EMBL/GenBank/DDBJ databases">
        <authorList>
            <person name="Vanwijnsberghe S."/>
        </authorList>
    </citation>
    <scope>NUCLEOTIDE SEQUENCE</scope>
    <source>
        <strain evidence="7">LMG 31841</strain>
    </source>
</reference>
<keyword evidence="3" id="KW-0804">Transcription</keyword>
<feature type="region of interest" description="Disordered" evidence="5">
    <location>
        <begin position="15"/>
        <end position="37"/>
    </location>
</feature>
<comment type="caution">
    <text evidence="7">The sequence shown here is derived from an EMBL/GenBank/DDBJ whole genome shotgun (WGS) entry which is preliminary data.</text>
</comment>
<keyword evidence="1" id="KW-0805">Transcription regulation</keyword>
<evidence type="ECO:0000313" key="8">
    <source>
        <dbReference type="Proteomes" id="UP000789704"/>
    </source>
</evidence>
<dbReference type="SUPFAM" id="SSF46689">
    <property type="entry name" value="Homeodomain-like"/>
    <property type="match status" value="1"/>
</dbReference>